<evidence type="ECO:0000256" key="2">
    <source>
        <dbReference type="PIRSR" id="PIRSR002825-1"/>
    </source>
</evidence>
<dbReference type="AlphaFoldDB" id="A0A6N3DWW8"/>
<sequence length="347" mass="38811">MKRLIASFLGIILILSLSGCISTTPQYVEKDSKELTIYTAYEEEQVAEYIEAFKEEYPDIEVNLIVDSHGVISAKVISERENPKADIVWGLSAINMIDLERKGLLAPYKSINSEDVEKRFKDHNEVPYWVGLDATETAFVVNYKELEDRGMAIPESFEDLIKPEYKGLISMPNPASSGTGYFTVSALLQMYGEENGWEYMSKLHENIGVYTHSGSKPSKLAGTGEYPIGISFGYRGVVQMQSGEPVTVVFPKEGSGWDLESIALTYKTRVKDEAKLFVDWALSKDAMKLYAKNTPITTIETDTPIPDGYSDDPVGQLISNDLAWASLNRDSILKQWEKNYGSKSESK</sequence>
<dbReference type="GO" id="GO:0046872">
    <property type="term" value="F:metal ion binding"/>
    <property type="evidence" value="ECO:0007669"/>
    <property type="project" value="UniProtKB-KW"/>
</dbReference>
<feature type="signal peptide" evidence="3">
    <location>
        <begin position="1"/>
        <end position="21"/>
    </location>
</feature>
<dbReference type="CDD" id="cd13544">
    <property type="entry name" value="PBP2_Fbp_like_1"/>
    <property type="match status" value="1"/>
</dbReference>
<accession>A0A6N3DWW8</accession>
<dbReference type="PROSITE" id="PS51257">
    <property type="entry name" value="PROKAR_LIPOPROTEIN"/>
    <property type="match status" value="1"/>
</dbReference>
<evidence type="ECO:0000313" key="4">
    <source>
        <dbReference type="EMBL" id="VYU33876.1"/>
    </source>
</evidence>
<gene>
    <name evidence="4" type="primary">fbpA</name>
    <name evidence="4" type="ORF">CPLFYP93_02029</name>
</gene>
<evidence type="ECO:0000256" key="1">
    <source>
        <dbReference type="ARBA" id="ARBA00022729"/>
    </source>
</evidence>
<proteinExistence type="predicted"/>
<feature type="chain" id="PRO_5039452685" evidence="3">
    <location>
        <begin position="22"/>
        <end position="347"/>
    </location>
</feature>
<evidence type="ECO:0000256" key="3">
    <source>
        <dbReference type="SAM" id="SignalP"/>
    </source>
</evidence>
<dbReference type="InterPro" id="IPR017663">
    <property type="entry name" value="ABC_2-AEP-bd"/>
</dbReference>
<dbReference type="GO" id="GO:0015888">
    <property type="term" value="P:thiamine transport"/>
    <property type="evidence" value="ECO:0007669"/>
    <property type="project" value="TreeGrafter"/>
</dbReference>
<reference evidence="4" key="1">
    <citation type="submission" date="2019-11" db="EMBL/GenBank/DDBJ databases">
        <authorList>
            <person name="Feng L."/>
        </authorList>
    </citation>
    <scope>NUCLEOTIDE SEQUENCE</scope>
    <source>
        <strain evidence="4">CParaputrificumLFYP93</strain>
    </source>
</reference>
<organism evidence="4">
    <name type="scientific">Clostridium paraputrificum</name>
    <dbReference type="NCBI Taxonomy" id="29363"/>
    <lineage>
        <taxon>Bacteria</taxon>
        <taxon>Bacillati</taxon>
        <taxon>Bacillota</taxon>
        <taxon>Clostridia</taxon>
        <taxon>Eubacteriales</taxon>
        <taxon>Clostridiaceae</taxon>
        <taxon>Clostridium</taxon>
    </lineage>
</organism>
<feature type="binding site" evidence="2">
    <location>
        <position position="234"/>
    </location>
    <ligand>
        <name>Fe cation</name>
        <dbReference type="ChEBI" id="CHEBI:24875"/>
    </ligand>
</feature>
<dbReference type="Gene3D" id="3.40.190.10">
    <property type="entry name" value="Periplasmic binding protein-like II"/>
    <property type="match status" value="2"/>
</dbReference>
<dbReference type="PANTHER" id="PTHR30006:SF2">
    <property type="entry name" value="ABC TRANSPORTER SUBSTRATE-BINDING PROTEIN"/>
    <property type="match status" value="1"/>
</dbReference>
<keyword evidence="1 3" id="KW-0732">Signal</keyword>
<dbReference type="GO" id="GO:0030976">
    <property type="term" value="F:thiamine pyrophosphate binding"/>
    <property type="evidence" value="ECO:0007669"/>
    <property type="project" value="TreeGrafter"/>
</dbReference>
<name>A0A6N3DWW8_9CLOT</name>
<dbReference type="GO" id="GO:0030288">
    <property type="term" value="C:outer membrane-bounded periplasmic space"/>
    <property type="evidence" value="ECO:0007669"/>
    <property type="project" value="TreeGrafter"/>
</dbReference>
<dbReference type="PIRSF" id="PIRSF002825">
    <property type="entry name" value="CfbpA"/>
    <property type="match status" value="1"/>
</dbReference>
<dbReference type="RefSeq" id="WP_156561340.1">
    <property type="nucleotide sequence ID" value="NZ_CACRTV010000050.1"/>
</dbReference>
<protein>
    <submittedName>
        <fullName evidence="4">Fe(3+)-binding periplasmic protein</fullName>
    </submittedName>
</protein>
<dbReference type="EMBL" id="CACRTV010000050">
    <property type="protein sequence ID" value="VYU33876.1"/>
    <property type="molecule type" value="Genomic_DNA"/>
</dbReference>
<dbReference type="InterPro" id="IPR026045">
    <property type="entry name" value="Ferric-bd"/>
</dbReference>
<dbReference type="GO" id="GO:0030975">
    <property type="term" value="F:thiamine binding"/>
    <property type="evidence" value="ECO:0007669"/>
    <property type="project" value="TreeGrafter"/>
</dbReference>
<dbReference type="PANTHER" id="PTHR30006">
    <property type="entry name" value="THIAMINE-BINDING PERIPLASMIC PROTEIN-RELATED"/>
    <property type="match status" value="1"/>
</dbReference>
<keyword evidence="2" id="KW-0408">Iron</keyword>
<dbReference type="Pfam" id="PF13343">
    <property type="entry name" value="SBP_bac_6"/>
    <property type="match status" value="1"/>
</dbReference>
<keyword evidence="2" id="KW-0479">Metal-binding</keyword>
<dbReference type="NCBIfam" id="TIGR03261">
    <property type="entry name" value="phnS2"/>
    <property type="match status" value="1"/>
</dbReference>
<dbReference type="SUPFAM" id="SSF53850">
    <property type="entry name" value="Periplasmic binding protein-like II"/>
    <property type="match status" value="1"/>
</dbReference>